<sequence>MQRPTLALIRNGLSVSMAEPAVRLTLPGIDLIVADLRGQPRGRVGGARHIRDWVIYGRPGVIWFGHDLGDSVVGPTRMRSQALTQFARALFDLATNPAPAPAADPR</sequence>
<dbReference type="RefSeq" id="WP_102113536.1">
    <property type="nucleotide sequence ID" value="NZ_BMGN01000012.1"/>
</dbReference>
<accession>A0A2K9NG42</accession>
<dbReference type="AlphaFoldDB" id="A0A2K9NG42"/>
<evidence type="ECO:0000313" key="1">
    <source>
        <dbReference type="EMBL" id="AUN31982.1"/>
    </source>
</evidence>
<keyword evidence="2" id="KW-1185">Reference proteome</keyword>
<name>A0A2K9NG42_9PROT</name>
<dbReference type="EMBL" id="CP025612">
    <property type="protein sequence ID" value="AUN31982.1"/>
    <property type="molecule type" value="Genomic_DNA"/>
</dbReference>
<gene>
    <name evidence="1" type="ORF">C0V82_16260</name>
</gene>
<dbReference type="KEGG" id="ncb:C0V82_16260"/>
<protein>
    <submittedName>
        <fullName evidence="1">Uncharacterized protein</fullName>
    </submittedName>
</protein>
<evidence type="ECO:0000313" key="2">
    <source>
        <dbReference type="Proteomes" id="UP000234752"/>
    </source>
</evidence>
<reference evidence="1 2" key="1">
    <citation type="submission" date="2017-12" db="EMBL/GenBank/DDBJ databases">
        <title>Genomes of bacteria within cyanobacterial aggregates.</title>
        <authorList>
            <person name="Cai H."/>
        </authorList>
    </citation>
    <scope>NUCLEOTIDE SEQUENCE [LARGE SCALE GENOMIC DNA]</scope>
    <source>
        <strain evidence="1 2">TH16</strain>
    </source>
</reference>
<proteinExistence type="predicted"/>
<dbReference type="Proteomes" id="UP000234752">
    <property type="component" value="Chromosome eg_2"/>
</dbReference>
<organism evidence="1 2">
    <name type="scientific">Niveispirillum cyanobacteriorum</name>
    <dbReference type="NCBI Taxonomy" id="1612173"/>
    <lineage>
        <taxon>Bacteria</taxon>
        <taxon>Pseudomonadati</taxon>
        <taxon>Pseudomonadota</taxon>
        <taxon>Alphaproteobacteria</taxon>
        <taxon>Rhodospirillales</taxon>
        <taxon>Azospirillaceae</taxon>
        <taxon>Niveispirillum</taxon>
    </lineage>
</organism>